<dbReference type="InterPro" id="IPR052558">
    <property type="entry name" value="Siderophore_Hydrolase_D"/>
</dbReference>
<dbReference type="Gene3D" id="3.40.50.1820">
    <property type="entry name" value="alpha/beta hydrolase"/>
    <property type="match status" value="1"/>
</dbReference>
<name>F7Y8P9_MESOW</name>
<evidence type="ECO:0000313" key="3">
    <source>
        <dbReference type="EMBL" id="AEH90910.1"/>
    </source>
</evidence>
<evidence type="ECO:0000313" key="4">
    <source>
        <dbReference type="Proteomes" id="UP000001623"/>
    </source>
</evidence>
<sequence>MTVSPQASPALIADTTMHDIVPVGGGDPWRVFIHVPSGPAPEAGWPVLYMTDGNAVIATAADAMRAQAFYPLGTNVGWGVIVAIGYPVESAYDPLRRSWDLGPPPGKTYPPFHEGTSEVRTGGAGNFLAFIEDELKPWVAGRTRIDGKRQALYGHSFGGLFALYALFTRPLSFRTFIAASPAIYWEDRAIDRFLETFEAAVPDGLTANVILSAGEYETGKLAPFQIGADDEQKRLEQKKLTRTDEFARAMAERLDALPGIRASFELHAGENHMSILPVTVNRALQAAFAVRQGNIAAAERLPR</sequence>
<protein>
    <submittedName>
        <fullName evidence="3">Esterase</fullName>
    </submittedName>
</protein>
<dbReference type="SUPFAM" id="SSF53474">
    <property type="entry name" value="alpha/beta-Hydrolases"/>
    <property type="match status" value="1"/>
</dbReference>
<accession>F7Y8P9</accession>
<dbReference type="EMBL" id="CP002279">
    <property type="protein sequence ID" value="AEH90910.1"/>
    <property type="molecule type" value="Genomic_DNA"/>
</dbReference>
<evidence type="ECO:0000256" key="1">
    <source>
        <dbReference type="ARBA" id="ARBA00005622"/>
    </source>
</evidence>
<dbReference type="STRING" id="536019.Mesop_6588"/>
<dbReference type="AlphaFoldDB" id="F7Y8P9"/>
<evidence type="ECO:0000256" key="2">
    <source>
        <dbReference type="ARBA" id="ARBA00022801"/>
    </source>
</evidence>
<dbReference type="eggNOG" id="COG2819">
    <property type="taxonomic scope" value="Bacteria"/>
</dbReference>
<reference evidence="3 4" key="1">
    <citation type="submission" date="2010-10" db="EMBL/GenBank/DDBJ databases">
        <title>Complete sequence of Mesorhizobium opportunistum WSM2075.</title>
        <authorList>
            <consortium name="US DOE Joint Genome Institute"/>
            <person name="Lucas S."/>
            <person name="Copeland A."/>
            <person name="Lapidus A."/>
            <person name="Cheng J.-F."/>
            <person name="Bruce D."/>
            <person name="Goodwin L."/>
            <person name="Pitluck S."/>
            <person name="Chertkov O."/>
            <person name="Misra M."/>
            <person name="Detter J.C."/>
            <person name="Han C."/>
            <person name="Tapia R."/>
            <person name="Land M."/>
            <person name="Hauser L."/>
            <person name="Kyrpides N."/>
            <person name="Ovchinnikova G."/>
            <person name="Mavrommatis K.M."/>
            <person name="Tiwari R.P."/>
            <person name="Howieson J.G."/>
            <person name="O'Hara G.W."/>
            <person name="Nandasena K.G."/>
            <person name="Woyke T."/>
        </authorList>
    </citation>
    <scope>NUCLEOTIDE SEQUENCE [LARGE SCALE GENOMIC DNA]</scope>
    <source>
        <strain evidence="4">LMG 24607 / HAMBI 3007 / WSM2075</strain>
    </source>
</reference>
<organism evidence="3 4">
    <name type="scientific">Mesorhizobium opportunistum (strain LMG 24607 / HAMBI 3007 / WSM2075)</name>
    <dbReference type="NCBI Taxonomy" id="536019"/>
    <lineage>
        <taxon>Bacteria</taxon>
        <taxon>Pseudomonadati</taxon>
        <taxon>Pseudomonadota</taxon>
        <taxon>Alphaproteobacteria</taxon>
        <taxon>Hyphomicrobiales</taxon>
        <taxon>Phyllobacteriaceae</taxon>
        <taxon>Mesorhizobium</taxon>
    </lineage>
</organism>
<comment type="similarity">
    <text evidence="1">Belongs to the esterase D family.</text>
</comment>
<dbReference type="HOGENOM" id="CLU_039834_3_0_5"/>
<dbReference type="GO" id="GO:0016788">
    <property type="term" value="F:hydrolase activity, acting on ester bonds"/>
    <property type="evidence" value="ECO:0007669"/>
    <property type="project" value="TreeGrafter"/>
</dbReference>
<proteinExistence type="inferred from homology"/>
<dbReference type="PANTHER" id="PTHR40841:SF2">
    <property type="entry name" value="SIDEROPHORE-DEGRADING ESTERASE (EUROFUNG)"/>
    <property type="match status" value="1"/>
</dbReference>
<dbReference type="InterPro" id="IPR000801">
    <property type="entry name" value="Esterase-like"/>
</dbReference>
<dbReference type="PANTHER" id="PTHR40841">
    <property type="entry name" value="SIDEROPHORE TRIACETYLFUSARININE C ESTERASE"/>
    <property type="match status" value="1"/>
</dbReference>
<dbReference type="Pfam" id="PF00756">
    <property type="entry name" value="Esterase"/>
    <property type="match status" value="1"/>
</dbReference>
<dbReference type="InterPro" id="IPR029058">
    <property type="entry name" value="AB_hydrolase_fold"/>
</dbReference>
<keyword evidence="2" id="KW-0378">Hydrolase</keyword>
<dbReference type="ESTHER" id="9rhiz-c8sjl9">
    <property type="family name" value="A85-IroE-IroD-Fes-Yiel"/>
</dbReference>
<dbReference type="Proteomes" id="UP000001623">
    <property type="component" value="Chromosome"/>
</dbReference>
<dbReference type="KEGG" id="mop:Mesop_6588"/>
<gene>
    <name evidence="3" type="ordered locus">Mesop_6588</name>
</gene>
<dbReference type="RefSeq" id="WP_013897225.1">
    <property type="nucleotide sequence ID" value="NC_015675.1"/>
</dbReference>